<dbReference type="InterPro" id="IPR027383">
    <property type="entry name" value="Znf_put"/>
</dbReference>
<dbReference type="EMBL" id="CP000473">
    <property type="protein sequence ID" value="ABJ81791.1"/>
    <property type="molecule type" value="Genomic_DNA"/>
</dbReference>
<dbReference type="InParanoid" id="Q02AX5"/>
<proteinExistence type="predicted"/>
<dbReference type="Pfam" id="PF13490">
    <property type="entry name" value="zf-HC2"/>
    <property type="match status" value="1"/>
</dbReference>
<evidence type="ECO:0000256" key="1">
    <source>
        <dbReference type="SAM" id="MobiDB-lite"/>
    </source>
</evidence>
<dbReference type="OrthoDB" id="115182at2"/>
<feature type="region of interest" description="Disordered" evidence="1">
    <location>
        <begin position="166"/>
        <end position="208"/>
    </location>
</feature>
<keyword evidence="3" id="KW-0472">Membrane</keyword>
<feature type="domain" description="Putative zinc-finger" evidence="2">
    <location>
        <begin position="3"/>
        <end position="37"/>
    </location>
</feature>
<dbReference type="InterPro" id="IPR041916">
    <property type="entry name" value="Anti_sigma_zinc_sf"/>
</dbReference>
<organism evidence="3">
    <name type="scientific">Solibacter usitatus (strain Ellin6076)</name>
    <dbReference type="NCBI Taxonomy" id="234267"/>
    <lineage>
        <taxon>Bacteria</taxon>
        <taxon>Pseudomonadati</taxon>
        <taxon>Acidobacteriota</taxon>
        <taxon>Terriglobia</taxon>
        <taxon>Bryobacterales</taxon>
        <taxon>Solibacteraceae</taxon>
        <taxon>Candidatus Solibacter</taxon>
    </lineage>
</organism>
<reference evidence="3" key="1">
    <citation type="submission" date="2006-10" db="EMBL/GenBank/DDBJ databases">
        <title>Complete sequence of Solibacter usitatus Ellin6076.</title>
        <authorList>
            <consortium name="US DOE Joint Genome Institute"/>
            <person name="Copeland A."/>
            <person name="Lucas S."/>
            <person name="Lapidus A."/>
            <person name="Barry K."/>
            <person name="Detter J.C."/>
            <person name="Glavina del Rio T."/>
            <person name="Hammon N."/>
            <person name="Israni S."/>
            <person name="Dalin E."/>
            <person name="Tice H."/>
            <person name="Pitluck S."/>
            <person name="Thompson L.S."/>
            <person name="Brettin T."/>
            <person name="Bruce D."/>
            <person name="Han C."/>
            <person name="Tapia R."/>
            <person name="Gilna P."/>
            <person name="Schmutz J."/>
            <person name="Larimer F."/>
            <person name="Land M."/>
            <person name="Hauser L."/>
            <person name="Kyrpides N."/>
            <person name="Mikhailova N."/>
            <person name="Janssen P.H."/>
            <person name="Kuske C.R."/>
            <person name="Richardson P."/>
        </authorList>
    </citation>
    <scope>NUCLEOTIDE SEQUENCE</scope>
    <source>
        <strain evidence="3">Ellin6076</strain>
    </source>
</reference>
<dbReference type="Gene3D" id="1.10.10.1320">
    <property type="entry name" value="Anti-sigma factor, zinc-finger domain"/>
    <property type="match status" value="1"/>
</dbReference>
<dbReference type="AlphaFoldDB" id="Q02AX5"/>
<protein>
    <submittedName>
        <fullName evidence="3">Putative transmembrane anti-sigma factor</fullName>
    </submittedName>
</protein>
<accession>Q02AX5</accession>
<evidence type="ECO:0000313" key="3">
    <source>
        <dbReference type="EMBL" id="ABJ81791.1"/>
    </source>
</evidence>
<dbReference type="KEGG" id="sus:Acid_0792"/>
<sequence>MNCAELEILICDYVDGTLSATQKAVVESHLKDCPACAELARDSAEAVAFMERAADVEPPPELITRILFQAPRVKEEVAGKERGWLGRLFAPVLQPRFVMGAAMTVLSFSMLTRFVPVRQLKPSDLRPSEVWASLDDRSHRAWARTVKYYENLKVVYQIQTLLRDWQQQSEDSKPAESAQPKPDDRKLPVKAPPAPDGRPNPIPSGGSR</sequence>
<feature type="compositionally biased region" description="Pro residues" evidence="1">
    <location>
        <begin position="190"/>
        <end position="202"/>
    </location>
</feature>
<keyword evidence="3" id="KW-0812">Transmembrane</keyword>
<evidence type="ECO:0000259" key="2">
    <source>
        <dbReference type="Pfam" id="PF13490"/>
    </source>
</evidence>
<name>Q02AX5_SOLUE</name>
<gene>
    <name evidence="3" type="ordered locus">Acid_0792</name>
</gene>
<dbReference type="eggNOG" id="COG5662">
    <property type="taxonomic scope" value="Bacteria"/>
</dbReference>
<dbReference type="HOGENOM" id="CLU_1320203_0_0_0"/>
<dbReference type="STRING" id="234267.Acid_0792"/>